<evidence type="ECO:0000313" key="3">
    <source>
        <dbReference type="Proteomes" id="UP000078561"/>
    </source>
</evidence>
<proteinExistence type="predicted"/>
<dbReference type="Proteomes" id="UP000078561">
    <property type="component" value="Unassembled WGS sequence"/>
</dbReference>
<dbReference type="EMBL" id="LT550070">
    <property type="protein sequence ID" value="SAL94977.1"/>
    <property type="molecule type" value="Genomic_DNA"/>
</dbReference>
<dbReference type="InParanoid" id="A0A168KME2"/>
<organism evidence="2">
    <name type="scientific">Absidia glauca</name>
    <name type="common">Pin mould</name>
    <dbReference type="NCBI Taxonomy" id="4829"/>
    <lineage>
        <taxon>Eukaryota</taxon>
        <taxon>Fungi</taxon>
        <taxon>Fungi incertae sedis</taxon>
        <taxon>Mucoromycota</taxon>
        <taxon>Mucoromycotina</taxon>
        <taxon>Mucoromycetes</taxon>
        <taxon>Mucorales</taxon>
        <taxon>Cunninghamellaceae</taxon>
        <taxon>Absidia</taxon>
    </lineage>
</organism>
<evidence type="ECO:0000313" key="2">
    <source>
        <dbReference type="EMBL" id="SAL94977.1"/>
    </source>
</evidence>
<protein>
    <submittedName>
        <fullName evidence="2">Uncharacterized protein</fullName>
    </submittedName>
</protein>
<name>A0A168KME2_ABSGL</name>
<accession>A0A168KME2</accession>
<keyword evidence="3" id="KW-1185">Reference proteome</keyword>
<reference evidence="2" key="1">
    <citation type="submission" date="2016-04" db="EMBL/GenBank/DDBJ databases">
        <authorList>
            <person name="Evans L.H."/>
            <person name="Alamgir A."/>
            <person name="Owens N."/>
            <person name="Weber N.D."/>
            <person name="Virtaneva K."/>
            <person name="Barbian K."/>
            <person name="Babar A."/>
            <person name="Rosenke K."/>
        </authorList>
    </citation>
    <scope>NUCLEOTIDE SEQUENCE [LARGE SCALE GENOMIC DNA]</scope>
    <source>
        <strain evidence="2">CBS 101.48</strain>
    </source>
</reference>
<sequence length="290" mass="33132">MDNQEDIQIPVDVPLPENVVEEDTPMEDTERVLESKPKATMFRQLVITAATIEEIDQNEKRQALLSRVIERMEKAQLVIIRIGFRFAEGADKPPGPSEAIEVHLCEHPKRKPHRIRRRLYCKDVTAIPWSHGHRCEEYLERTVKQESSFTKAKAARITKGMDNDDIDEAMVMFNMCSWIALMGLAVSHHNKPPTQLDDDERNDIPKPNDSSAGTDEEQKAFHSSVPESVVMLDTPQVDEAAKNWYKDGTIVKARVNTEWNSPLMVAPKRMQTARNRKNDHASIHDISTLF</sequence>
<dbReference type="AlphaFoldDB" id="A0A168KME2"/>
<evidence type="ECO:0000256" key="1">
    <source>
        <dbReference type="SAM" id="MobiDB-lite"/>
    </source>
</evidence>
<feature type="region of interest" description="Disordered" evidence="1">
    <location>
        <begin position="191"/>
        <end position="225"/>
    </location>
</feature>
<gene>
    <name evidence="2" type="primary">ABSGL_00271.1 scaffold 384</name>
</gene>
<dbReference type="OrthoDB" id="2289680at2759"/>